<feature type="domain" description="Response regulatory" evidence="6">
    <location>
        <begin position="4"/>
        <end position="119"/>
    </location>
</feature>
<dbReference type="Pfam" id="PF00196">
    <property type="entry name" value="GerE"/>
    <property type="match status" value="1"/>
</dbReference>
<dbReference type="PROSITE" id="PS50110">
    <property type="entry name" value="RESPONSE_REGULATORY"/>
    <property type="match status" value="1"/>
</dbReference>
<name>A0ABU3WU21_9NOCA</name>
<dbReference type="SMART" id="SM00421">
    <property type="entry name" value="HTH_LUXR"/>
    <property type="match status" value="1"/>
</dbReference>
<dbReference type="InterPro" id="IPR000792">
    <property type="entry name" value="Tscrpt_reg_LuxR_C"/>
</dbReference>
<evidence type="ECO:0000313" key="7">
    <source>
        <dbReference type="EMBL" id="MDV2477522.1"/>
    </source>
</evidence>
<dbReference type="PANTHER" id="PTHR43214:SF43">
    <property type="entry name" value="TWO-COMPONENT RESPONSE REGULATOR"/>
    <property type="match status" value="1"/>
</dbReference>
<gene>
    <name evidence="7" type="ORF">F8M49_22905</name>
</gene>
<feature type="modified residue" description="4-aspartylphosphate" evidence="3">
    <location>
        <position position="54"/>
    </location>
</feature>
<evidence type="ECO:0000259" key="6">
    <source>
        <dbReference type="PROSITE" id="PS50110"/>
    </source>
</evidence>
<evidence type="ECO:0000313" key="8">
    <source>
        <dbReference type="Proteomes" id="UP001275440"/>
    </source>
</evidence>
<evidence type="ECO:0000256" key="4">
    <source>
        <dbReference type="SAM" id="MobiDB-lite"/>
    </source>
</evidence>
<sequence>MSIRVAVVDDHPVFRLGMVALLGTLDGIDVVAEASSVSQALDVVTADVDVVLMDIELGDGSGIEATGSLLARYPGIRVLMVTMHEDADLLVAAMRAGARGYLVKGADPAGVERAIRAVADGELIVGAAVAEKALGAMTAVRTGAHAAFPELTDREREVLDLVARGYDNATISRRLVLSQKTVRNHVSNVLSKLGAANRATAIVRAREAGLGVRPTSATRTSGPVRSVTDSDRFGP</sequence>
<dbReference type="Pfam" id="PF00072">
    <property type="entry name" value="Response_reg"/>
    <property type="match status" value="1"/>
</dbReference>
<dbReference type="PROSITE" id="PS00622">
    <property type="entry name" value="HTH_LUXR_1"/>
    <property type="match status" value="1"/>
</dbReference>
<dbReference type="PROSITE" id="PS50043">
    <property type="entry name" value="HTH_LUXR_2"/>
    <property type="match status" value="1"/>
</dbReference>
<dbReference type="InterPro" id="IPR011006">
    <property type="entry name" value="CheY-like_superfamily"/>
</dbReference>
<dbReference type="Gene3D" id="3.40.50.2300">
    <property type="match status" value="1"/>
</dbReference>
<keyword evidence="1 3" id="KW-0597">Phosphoprotein</keyword>
<accession>A0ABU3WU21</accession>
<reference evidence="7 8" key="1">
    <citation type="submission" date="2019-10" db="EMBL/GenBank/DDBJ databases">
        <title>Draft Genome Assembly of Rhodococcus zopfii DSM44189.</title>
        <authorList>
            <person name="Sutton J.M."/>
            <person name="Akob D.M."/>
            <person name="Bushman T.J."/>
        </authorList>
    </citation>
    <scope>NUCLEOTIDE SEQUENCE [LARGE SCALE GENOMIC DNA]</scope>
    <source>
        <strain evidence="7 8">DSM 44189</strain>
    </source>
</reference>
<dbReference type="CDD" id="cd06170">
    <property type="entry name" value="LuxR_C_like"/>
    <property type="match status" value="1"/>
</dbReference>
<dbReference type="CDD" id="cd17535">
    <property type="entry name" value="REC_NarL-like"/>
    <property type="match status" value="1"/>
</dbReference>
<protein>
    <submittedName>
        <fullName evidence="7">Response regulator transcription factor</fullName>
    </submittedName>
</protein>
<evidence type="ECO:0000256" key="3">
    <source>
        <dbReference type="PROSITE-ProRule" id="PRU00169"/>
    </source>
</evidence>
<dbReference type="SUPFAM" id="SSF52172">
    <property type="entry name" value="CheY-like"/>
    <property type="match status" value="1"/>
</dbReference>
<dbReference type="InterPro" id="IPR016032">
    <property type="entry name" value="Sig_transdc_resp-reg_C-effctor"/>
</dbReference>
<proteinExistence type="predicted"/>
<organism evidence="7 8">
    <name type="scientific">Rhodococcus zopfii</name>
    <dbReference type="NCBI Taxonomy" id="43772"/>
    <lineage>
        <taxon>Bacteria</taxon>
        <taxon>Bacillati</taxon>
        <taxon>Actinomycetota</taxon>
        <taxon>Actinomycetes</taxon>
        <taxon>Mycobacteriales</taxon>
        <taxon>Nocardiaceae</taxon>
        <taxon>Rhodococcus</taxon>
    </lineage>
</organism>
<dbReference type="EMBL" id="WBMO01000005">
    <property type="protein sequence ID" value="MDV2477522.1"/>
    <property type="molecule type" value="Genomic_DNA"/>
</dbReference>
<dbReference type="Proteomes" id="UP001275440">
    <property type="component" value="Unassembled WGS sequence"/>
</dbReference>
<dbReference type="RefSeq" id="WP_072813500.1">
    <property type="nucleotide sequence ID" value="NZ_JAHWLX010000042.1"/>
</dbReference>
<keyword evidence="2" id="KW-0238">DNA-binding</keyword>
<dbReference type="InterPro" id="IPR039420">
    <property type="entry name" value="WalR-like"/>
</dbReference>
<dbReference type="PRINTS" id="PR00038">
    <property type="entry name" value="HTHLUXR"/>
</dbReference>
<dbReference type="InterPro" id="IPR058245">
    <property type="entry name" value="NreC/VraR/RcsB-like_REC"/>
</dbReference>
<evidence type="ECO:0000256" key="1">
    <source>
        <dbReference type="ARBA" id="ARBA00022553"/>
    </source>
</evidence>
<dbReference type="InterPro" id="IPR001789">
    <property type="entry name" value="Sig_transdc_resp-reg_receiver"/>
</dbReference>
<dbReference type="SUPFAM" id="SSF46894">
    <property type="entry name" value="C-terminal effector domain of the bipartite response regulators"/>
    <property type="match status" value="1"/>
</dbReference>
<dbReference type="PANTHER" id="PTHR43214">
    <property type="entry name" value="TWO-COMPONENT RESPONSE REGULATOR"/>
    <property type="match status" value="1"/>
</dbReference>
<evidence type="ECO:0000256" key="2">
    <source>
        <dbReference type="ARBA" id="ARBA00023125"/>
    </source>
</evidence>
<evidence type="ECO:0000259" key="5">
    <source>
        <dbReference type="PROSITE" id="PS50043"/>
    </source>
</evidence>
<feature type="domain" description="HTH luxR-type" evidence="5">
    <location>
        <begin position="144"/>
        <end position="209"/>
    </location>
</feature>
<keyword evidence="8" id="KW-1185">Reference proteome</keyword>
<feature type="region of interest" description="Disordered" evidence="4">
    <location>
        <begin position="212"/>
        <end position="235"/>
    </location>
</feature>
<comment type="caution">
    <text evidence="7">The sequence shown here is derived from an EMBL/GenBank/DDBJ whole genome shotgun (WGS) entry which is preliminary data.</text>
</comment>
<dbReference type="SMART" id="SM00448">
    <property type="entry name" value="REC"/>
    <property type="match status" value="1"/>
</dbReference>